<name>A0A0R3PHE8_ANGCS</name>
<keyword evidence="2" id="KW-1185">Reference proteome</keyword>
<dbReference type="AlphaFoldDB" id="A0A0R3PHE8"/>
<dbReference type="OrthoDB" id="8300214at2759"/>
<evidence type="ECO:0000313" key="2">
    <source>
        <dbReference type="Proteomes" id="UP000267027"/>
    </source>
</evidence>
<evidence type="ECO:0000313" key="3">
    <source>
        <dbReference type="WBParaSite" id="ACOC_0000377501-mRNA-1"/>
    </source>
</evidence>
<gene>
    <name evidence="1" type="ORF">ACOC_LOCUS3776</name>
</gene>
<dbReference type="WBParaSite" id="ACOC_0000377501-mRNA-1">
    <property type="protein sequence ID" value="ACOC_0000377501-mRNA-1"/>
    <property type="gene ID" value="ACOC_0000377501"/>
</dbReference>
<protein>
    <submittedName>
        <fullName evidence="3">Methyltransf_11 domain-containing protein</fullName>
    </submittedName>
</protein>
<accession>A0A0R3PHE8</accession>
<sequence length="171" mass="19744">MLLSRSTFCNLRHPVIFQKFTCNVWNVETNEYCYRTSLTKANRERNHRVRFGWNESLTSSIDYWNQRDASFDCFIGTELLATNDDEAIKRITRIMKPEAKFVLLEPVESIDEPSIRKASLEEIIFVIVLIHSNNIDQRLTVVVENALGVLPTAERASITEMSTTPTSRMVL</sequence>
<dbReference type="Proteomes" id="UP000267027">
    <property type="component" value="Unassembled WGS sequence"/>
</dbReference>
<reference evidence="3" key="1">
    <citation type="submission" date="2017-02" db="UniProtKB">
        <authorList>
            <consortium name="WormBaseParasite"/>
        </authorList>
    </citation>
    <scope>IDENTIFICATION</scope>
</reference>
<proteinExistence type="predicted"/>
<dbReference type="STRING" id="334426.A0A0R3PHE8"/>
<reference evidence="1 2" key="2">
    <citation type="submission" date="2018-11" db="EMBL/GenBank/DDBJ databases">
        <authorList>
            <consortium name="Pathogen Informatics"/>
        </authorList>
    </citation>
    <scope>NUCLEOTIDE SEQUENCE [LARGE SCALE GENOMIC DNA]</scope>
    <source>
        <strain evidence="1 2">Costa Rica</strain>
    </source>
</reference>
<organism evidence="3">
    <name type="scientific">Angiostrongylus costaricensis</name>
    <name type="common">Nematode worm</name>
    <dbReference type="NCBI Taxonomy" id="334426"/>
    <lineage>
        <taxon>Eukaryota</taxon>
        <taxon>Metazoa</taxon>
        <taxon>Ecdysozoa</taxon>
        <taxon>Nematoda</taxon>
        <taxon>Chromadorea</taxon>
        <taxon>Rhabditida</taxon>
        <taxon>Rhabditina</taxon>
        <taxon>Rhabditomorpha</taxon>
        <taxon>Strongyloidea</taxon>
        <taxon>Metastrongylidae</taxon>
        <taxon>Angiostrongylus</taxon>
    </lineage>
</organism>
<dbReference type="Gene3D" id="3.40.50.12180">
    <property type="match status" value="1"/>
</dbReference>
<evidence type="ECO:0000313" key="1">
    <source>
        <dbReference type="EMBL" id="VDM55361.1"/>
    </source>
</evidence>
<dbReference type="EMBL" id="UYYA01001402">
    <property type="protein sequence ID" value="VDM55361.1"/>
    <property type="molecule type" value="Genomic_DNA"/>
</dbReference>